<evidence type="ECO:0000313" key="4">
    <source>
        <dbReference type="Proteomes" id="UP000070483"/>
    </source>
</evidence>
<dbReference type="STRING" id="157687.HMPREF3180_00873"/>
<dbReference type="OrthoDB" id="5689045at2"/>
<dbReference type="PATRIC" id="fig|157687.3.peg.872"/>
<dbReference type="AlphaFoldDB" id="A0A134AK18"/>
<feature type="transmembrane region" description="Helical" evidence="1">
    <location>
        <begin position="21"/>
        <end position="40"/>
    </location>
</feature>
<accession>A0A134AK18</accession>
<keyword evidence="4" id="KW-1185">Reference proteome</keyword>
<gene>
    <name evidence="3" type="ORF">HMPREF3180_00873</name>
    <name evidence="2" type="ORF">JMUB3936_0044</name>
</gene>
<evidence type="ECO:0000313" key="2">
    <source>
        <dbReference type="EMBL" id="BBM53781.1"/>
    </source>
</evidence>
<dbReference type="Proteomes" id="UP000321944">
    <property type="component" value="Chromosome"/>
</dbReference>
<proteinExistence type="predicted"/>
<dbReference type="EMBL" id="AP019841">
    <property type="protein sequence ID" value="BBM53781.1"/>
    <property type="molecule type" value="Genomic_DNA"/>
</dbReference>
<keyword evidence="1" id="KW-0472">Membrane</keyword>
<dbReference type="RefSeq" id="WP_060917711.1">
    <property type="nucleotide sequence ID" value="NZ_AP019841.1"/>
</dbReference>
<evidence type="ECO:0000256" key="1">
    <source>
        <dbReference type="SAM" id="Phobius"/>
    </source>
</evidence>
<reference evidence="2 5" key="3">
    <citation type="submission" date="2019-07" db="EMBL/GenBank/DDBJ databases">
        <title>Complete Genome Sequence of Leptotrichia wadei Strain JMUB3936.</title>
        <authorList>
            <person name="Watanabe S."/>
            <person name="Cui L."/>
        </authorList>
    </citation>
    <scope>NUCLEOTIDE SEQUENCE [LARGE SCALE GENOMIC DNA]</scope>
    <source>
        <strain evidence="2 5">JMUB3936</strain>
    </source>
</reference>
<dbReference type="Proteomes" id="UP000070483">
    <property type="component" value="Unassembled WGS sequence"/>
</dbReference>
<sequence>MFKKMISKVEKFVKVPPKEGYIKNSSILVTGLMIIGMILYPFTKGYGTIIALAAALIVMVGQKLLIKQAKNDFRDMYYAKDMYLKTKNTEYLDFITARSKQMINDVKVLSDRAKKEIAELQKFVEKYKK</sequence>
<keyword evidence="1" id="KW-1133">Transmembrane helix</keyword>
<reference evidence="3" key="1">
    <citation type="submission" date="2016-01" db="EMBL/GenBank/DDBJ databases">
        <authorList>
            <person name="Oliw E.H."/>
        </authorList>
    </citation>
    <scope>NUCLEOTIDE SEQUENCE [LARGE SCALE GENOMIC DNA]</scope>
    <source>
        <strain evidence="3">KA00185</strain>
    </source>
</reference>
<organism evidence="3 4">
    <name type="scientific">Leptotrichia wadei</name>
    <dbReference type="NCBI Taxonomy" id="157687"/>
    <lineage>
        <taxon>Bacteria</taxon>
        <taxon>Fusobacteriati</taxon>
        <taxon>Fusobacteriota</taxon>
        <taxon>Fusobacteriia</taxon>
        <taxon>Fusobacteriales</taxon>
        <taxon>Leptotrichiaceae</taxon>
        <taxon>Leptotrichia</taxon>
    </lineage>
</organism>
<evidence type="ECO:0008006" key="6">
    <source>
        <dbReference type="Google" id="ProtNLM"/>
    </source>
</evidence>
<keyword evidence="1" id="KW-0812">Transmembrane</keyword>
<protein>
    <recommendedName>
        <fullName evidence="6">Methyl-accepting chemotaxis protein</fullName>
    </recommendedName>
</protein>
<evidence type="ECO:0000313" key="5">
    <source>
        <dbReference type="Proteomes" id="UP000321944"/>
    </source>
</evidence>
<reference evidence="4" key="2">
    <citation type="submission" date="2016-01" db="EMBL/GenBank/DDBJ databases">
        <authorList>
            <person name="Mitreva M."/>
            <person name="Pepin K.H."/>
            <person name="Mihindukulasuriya K.A."/>
            <person name="Fulton R."/>
            <person name="Fronick C."/>
            <person name="O'Laughlin M."/>
            <person name="Miner T."/>
            <person name="Herter B."/>
            <person name="Rosa B.A."/>
            <person name="Cordes M."/>
            <person name="Tomlinson C."/>
            <person name="Wollam A."/>
            <person name="Palsikar V.B."/>
            <person name="Mardis E.R."/>
            <person name="Wilson R.K."/>
        </authorList>
    </citation>
    <scope>NUCLEOTIDE SEQUENCE [LARGE SCALE GENOMIC DNA]</scope>
    <source>
        <strain evidence="4">KA00185</strain>
    </source>
</reference>
<feature type="transmembrane region" description="Helical" evidence="1">
    <location>
        <begin position="46"/>
        <end position="66"/>
    </location>
</feature>
<dbReference type="EMBL" id="LSDD01000057">
    <property type="protein sequence ID" value="KXB67900.1"/>
    <property type="molecule type" value="Genomic_DNA"/>
</dbReference>
<evidence type="ECO:0000313" key="3">
    <source>
        <dbReference type="EMBL" id="KXB67900.1"/>
    </source>
</evidence>
<name>A0A134AK18_9FUSO</name>